<organism evidence="2 3">
    <name type="scientific">Undibacterium piscinae</name>
    <dbReference type="NCBI Taxonomy" id="2495591"/>
    <lineage>
        <taxon>Bacteria</taxon>
        <taxon>Pseudomonadati</taxon>
        <taxon>Pseudomonadota</taxon>
        <taxon>Betaproteobacteria</taxon>
        <taxon>Burkholderiales</taxon>
        <taxon>Oxalobacteraceae</taxon>
        <taxon>Undibacterium</taxon>
    </lineage>
</organism>
<gene>
    <name evidence="2" type="ORF">EJG51_011685</name>
</gene>
<accession>A0A6M4A4U9</accession>
<keyword evidence="1" id="KW-1133">Transmembrane helix</keyword>
<dbReference type="Proteomes" id="UP000274350">
    <property type="component" value="Chromosome"/>
</dbReference>
<evidence type="ECO:0000313" key="3">
    <source>
        <dbReference type="Proteomes" id="UP000274350"/>
    </source>
</evidence>
<protein>
    <submittedName>
        <fullName evidence="2">Uncharacterized protein</fullName>
    </submittedName>
</protein>
<evidence type="ECO:0000313" key="2">
    <source>
        <dbReference type="EMBL" id="QJQ06402.1"/>
    </source>
</evidence>
<keyword evidence="1" id="KW-0472">Membrane</keyword>
<keyword evidence="3" id="KW-1185">Reference proteome</keyword>
<evidence type="ECO:0000256" key="1">
    <source>
        <dbReference type="SAM" id="Phobius"/>
    </source>
</evidence>
<sequence>MQTEPSGQHKVTPEHPWVSLETIQDVEAWMDLNNRELQELLDPKLGQYGSQGQGICFTLAHGGEIYLHTNSDGDVLLDVSSEAEWIAPVISATTQIAPPRGQIWILPQHVLLQLILGLNSLIASSCLVLKHEYRTRKS</sequence>
<dbReference type="EMBL" id="CP051152">
    <property type="protein sequence ID" value="QJQ06402.1"/>
    <property type="molecule type" value="Genomic_DNA"/>
</dbReference>
<dbReference type="KEGG" id="upi:EJG51_011685"/>
<keyword evidence="1" id="KW-0812">Transmembrane</keyword>
<feature type="transmembrane region" description="Helical" evidence="1">
    <location>
        <begin position="110"/>
        <end position="129"/>
    </location>
</feature>
<proteinExistence type="predicted"/>
<reference evidence="2 3" key="1">
    <citation type="journal article" date="2019" name="Int. J. Syst. Evol. Microbiol.">
        <title>Undibacterium piscinae sp. nov., isolated from Korean shiner intestine.</title>
        <authorList>
            <person name="Lee S.Y."/>
            <person name="Kang W."/>
            <person name="Kim P.S."/>
            <person name="Kim H.S."/>
            <person name="Sung H."/>
            <person name="Shin N.R."/>
            <person name="Whon T.W."/>
            <person name="Yun J.H."/>
            <person name="Lee J.Y."/>
            <person name="Lee J.Y."/>
            <person name="Jung M.J."/>
            <person name="Jeong Y.S."/>
            <person name="Tak E.J."/>
            <person name="Han J.E."/>
            <person name="Hyun D.W."/>
            <person name="Kang M.S."/>
            <person name="Lee K.E."/>
            <person name="Lee B.H."/>
            <person name="Bae J.W."/>
        </authorList>
    </citation>
    <scope>NUCLEOTIDE SEQUENCE [LARGE SCALE GENOMIC DNA]</scope>
    <source>
        <strain evidence="2 3">S11R28</strain>
    </source>
</reference>
<dbReference type="OrthoDB" id="8703557at2"/>
<name>A0A6M4A4U9_9BURK</name>
<dbReference type="AlphaFoldDB" id="A0A6M4A4U9"/>